<organism evidence="2 3">
    <name type="scientific">Ophiocordyceps australis</name>
    <dbReference type="NCBI Taxonomy" id="1399860"/>
    <lineage>
        <taxon>Eukaryota</taxon>
        <taxon>Fungi</taxon>
        <taxon>Dikarya</taxon>
        <taxon>Ascomycota</taxon>
        <taxon>Pezizomycotina</taxon>
        <taxon>Sordariomycetes</taxon>
        <taxon>Hypocreomycetidae</taxon>
        <taxon>Hypocreales</taxon>
        <taxon>Ophiocordycipitaceae</taxon>
        <taxon>Ophiocordyceps</taxon>
    </lineage>
</organism>
<dbReference type="GO" id="GO:0009063">
    <property type="term" value="P:amino acid catabolic process"/>
    <property type="evidence" value="ECO:0007669"/>
    <property type="project" value="TreeGrafter"/>
</dbReference>
<dbReference type="OrthoDB" id="7777654at2759"/>
<reference evidence="2 3" key="1">
    <citation type="submission" date="2017-06" db="EMBL/GenBank/DDBJ databases">
        <title>Ant-infecting Ophiocordyceps genomes reveal a high diversity of potential behavioral manipulation genes and a possible major role for enterotoxins.</title>
        <authorList>
            <person name="De Bekker C."/>
            <person name="Evans H.C."/>
            <person name="Brachmann A."/>
            <person name="Hughes D.P."/>
        </authorList>
    </citation>
    <scope>NUCLEOTIDE SEQUENCE [LARGE SCALE GENOMIC DNA]</scope>
    <source>
        <strain evidence="2 3">1348a</strain>
    </source>
</reference>
<evidence type="ECO:0000259" key="1">
    <source>
        <dbReference type="Pfam" id="PF01593"/>
    </source>
</evidence>
<dbReference type="AlphaFoldDB" id="A0A2C5XZZ2"/>
<accession>A0A2C5XZZ2</accession>
<proteinExistence type="predicted"/>
<dbReference type="SUPFAM" id="SSF51905">
    <property type="entry name" value="FAD/NAD(P)-binding domain"/>
    <property type="match status" value="1"/>
</dbReference>
<dbReference type="Gene3D" id="1.10.10.1620">
    <property type="match status" value="1"/>
</dbReference>
<feature type="domain" description="Amine oxidase" evidence="1">
    <location>
        <begin position="27"/>
        <end position="529"/>
    </location>
</feature>
<evidence type="ECO:0000313" key="2">
    <source>
        <dbReference type="EMBL" id="PHH60542.1"/>
    </source>
</evidence>
<dbReference type="InterPro" id="IPR002937">
    <property type="entry name" value="Amino_oxidase"/>
</dbReference>
<dbReference type="Gene3D" id="3.50.50.60">
    <property type="entry name" value="FAD/NAD(P)-binding domain"/>
    <property type="match status" value="1"/>
</dbReference>
<keyword evidence="3" id="KW-1185">Reference proteome</keyword>
<dbReference type="Proteomes" id="UP000224854">
    <property type="component" value="Unassembled WGS sequence"/>
</dbReference>
<dbReference type="GO" id="GO:0001716">
    <property type="term" value="F:L-amino-acid oxidase activity"/>
    <property type="evidence" value="ECO:0007669"/>
    <property type="project" value="TreeGrafter"/>
</dbReference>
<dbReference type="Pfam" id="PF01593">
    <property type="entry name" value="Amino_oxidase"/>
    <property type="match status" value="1"/>
</dbReference>
<dbReference type="InterPro" id="IPR050281">
    <property type="entry name" value="Flavin_monoamine_oxidase"/>
</dbReference>
<dbReference type="Gene3D" id="3.90.660.10">
    <property type="match status" value="1"/>
</dbReference>
<dbReference type="SUPFAM" id="SSF54373">
    <property type="entry name" value="FAD-linked reductases, C-terminal domain"/>
    <property type="match status" value="1"/>
</dbReference>
<dbReference type="PANTHER" id="PTHR10742:SF342">
    <property type="entry name" value="AMINE OXIDASE"/>
    <property type="match status" value="1"/>
</dbReference>
<evidence type="ECO:0000313" key="3">
    <source>
        <dbReference type="Proteomes" id="UP000224854"/>
    </source>
</evidence>
<dbReference type="InterPro" id="IPR036188">
    <property type="entry name" value="FAD/NAD-bd_sf"/>
</dbReference>
<comment type="caution">
    <text evidence="2">The sequence shown here is derived from an EMBL/GenBank/DDBJ whole genome shotgun (WGS) entry which is preliminary data.</text>
</comment>
<dbReference type="FunFam" id="1.20.1440.240:FF:000001">
    <property type="entry name" value="L-amino acid oxidase LaoA"/>
    <property type="match status" value="1"/>
</dbReference>
<dbReference type="PANTHER" id="PTHR10742">
    <property type="entry name" value="FLAVIN MONOAMINE OXIDASE"/>
    <property type="match status" value="1"/>
</dbReference>
<dbReference type="EMBL" id="NJEU01001799">
    <property type="protein sequence ID" value="PHH60542.1"/>
    <property type="molecule type" value="Genomic_DNA"/>
</dbReference>
<sequence>MPWLGIGIQARTAARPNATIAIVGAGITGLTAALLLDSVGVHNWELLEASQRVGGRFRTRFVGGTQEWAEMGPMRLPWRATYKSDGSRHEYSDHAMVLQLAQWLNQLNAGEAQRQIGFIPWIQHDANERIARGTARHADGRVPTRAEIELDASLGRGPPLRSSEYNDTKRLVAELLMKEQTLRDIQRDPWRAHRAAMDAGFDDWSLQALLRHVLRVDADVADAIWTASDYDVLWDEMVHNSNLALDGSPASLGETEWLCVDGGFDRLAEAFVPHVASRLKLGRKVKQVSTMRLNASAAAPPSTQTRLTWCWDEPHAPPHAPSARRGCASKTYSYTLMTPPFTMTRLMDLPRFSSILTRAVSEAGLRFKSACKVALLFSQRFWEAGPRPIFGGYSMPSNLAVGALYYPSYGTNSSPPRPGLITHYRGGDWSDRFVSMTPDQHAEMALEAVVDLHGPQARQLYTGKYERLCWLQDEHTATAWCRPDVMQHRLYIPAYHRTEQNMIFMGEHTAPTHAWISSSLHSAVRGVVQLLLELGMPDEAKEVNRRWMGRWIGMRQPITIKTIWDMRQGE</sequence>
<name>A0A2C5XZZ2_9HYPO</name>
<gene>
    <name evidence="2" type="ORF">CDD82_2265</name>
</gene>
<protein>
    <recommendedName>
        <fullName evidence="1">Amine oxidase domain-containing protein</fullName>
    </recommendedName>
</protein>